<dbReference type="RefSeq" id="WP_238128080.1">
    <property type="nucleotide sequence ID" value="NZ_JAGZVZ010000002.1"/>
</dbReference>
<dbReference type="Gene3D" id="1.20.1300.10">
    <property type="entry name" value="Fumarate reductase/succinate dehydrogenase, transmembrane subunit"/>
    <property type="match status" value="1"/>
</dbReference>
<accession>A0AAJ1BBW9</accession>
<keyword evidence="1" id="KW-1133">Transmembrane helix</keyword>
<dbReference type="GO" id="GO:0016020">
    <property type="term" value="C:membrane"/>
    <property type="evidence" value="ECO:0007669"/>
    <property type="project" value="InterPro"/>
</dbReference>
<feature type="transmembrane region" description="Helical" evidence="1">
    <location>
        <begin position="179"/>
        <end position="198"/>
    </location>
</feature>
<dbReference type="SUPFAM" id="SSF81343">
    <property type="entry name" value="Fumarate reductase respiratory complex transmembrane subunits"/>
    <property type="match status" value="1"/>
</dbReference>
<evidence type="ECO:0000313" key="3">
    <source>
        <dbReference type="Proteomes" id="UP001200537"/>
    </source>
</evidence>
<sequence length="252" mass="28205">MANTKEIQKRRSWNTLVFAKQCMAVTGIFFVLFVLMHSYGNLKILAGPDAYNGYAHHLRVFGAPILPYEGLLWILRVLLLACVVIHMICAFYLWHRASKGRGSQKYVVKQNVVNNYATRTVRVGSVLLVLFIFFHIFHFTTKWVQIGAADAYSSATCKVDGVMIPVAPWNMMVTTFSPANWWTLIIYLGAVAIVALHVGHGVWSALQTMGWIRENTHKATVYISGIVGLLLFAMFAIPPLYLVITNPAPVAC</sequence>
<keyword evidence="1" id="KW-0812">Transmembrane</keyword>
<feature type="transmembrane region" description="Helical" evidence="1">
    <location>
        <begin position="116"/>
        <end position="137"/>
    </location>
</feature>
<comment type="caution">
    <text evidence="2">The sequence shown here is derived from an EMBL/GenBank/DDBJ whole genome shotgun (WGS) entry which is preliminary data.</text>
</comment>
<evidence type="ECO:0000256" key="1">
    <source>
        <dbReference type="SAM" id="Phobius"/>
    </source>
</evidence>
<feature type="transmembrane region" description="Helical" evidence="1">
    <location>
        <begin position="219"/>
        <end position="244"/>
    </location>
</feature>
<proteinExistence type="predicted"/>
<name>A0AAJ1BBW9_9ACTO</name>
<organism evidence="2 3">
    <name type="scientific">Varibaculum cambriense</name>
    <dbReference type="NCBI Taxonomy" id="184870"/>
    <lineage>
        <taxon>Bacteria</taxon>
        <taxon>Bacillati</taxon>
        <taxon>Actinomycetota</taxon>
        <taxon>Actinomycetes</taxon>
        <taxon>Actinomycetales</taxon>
        <taxon>Actinomycetaceae</taxon>
        <taxon>Varibaculum</taxon>
    </lineage>
</organism>
<dbReference type="EMBL" id="JAKNHJ010000010">
    <property type="protein sequence ID" value="MCG4618044.1"/>
    <property type="molecule type" value="Genomic_DNA"/>
</dbReference>
<feature type="transmembrane region" description="Helical" evidence="1">
    <location>
        <begin position="73"/>
        <end position="95"/>
    </location>
</feature>
<dbReference type="AlphaFoldDB" id="A0AAJ1BBW9"/>
<keyword evidence="1" id="KW-0472">Membrane</keyword>
<reference evidence="2" key="1">
    <citation type="submission" date="2022-01" db="EMBL/GenBank/DDBJ databases">
        <title>Collection of gut derived symbiotic bacterial strains cultured from healthy donors.</title>
        <authorList>
            <person name="Lin H."/>
            <person name="Kohout C."/>
            <person name="Waligurski E."/>
            <person name="Pamer E.G."/>
        </authorList>
    </citation>
    <scope>NUCLEOTIDE SEQUENCE</scope>
    <source>
        <strain evidence="2">DFI.7.46</strain>
    </source>
</reference>
<evidence type="ECO:0000313" key="2">
    <source>
        <dbReference type="EMBL" id="MCG4618044.1"/>
    </source>
</evidence>
<dbReference type="InterPro" id="IPR011138">
    <property type="entry name" value="Cytochrome_b-558"/>
</dbReference>
<dbReference type="InterPro" id="IPR034804">
    <property type="entry name" value="SQR/QFR_C/D"/>
</dbReference>
<feature type="transmembrane region" description="Helical" evidence="1">
    <location>
        <begin position="21"/>
        <end position="39"/>
    </location>
</feature>
<protein>
    <submittedName>
        <fullName evidence="2">Succinate dehydrogenase</fullName>
    </submittedName>
</protein>
<gene>
    <name evidence="2" type="ORF">L0M99_06010</name>
</gene>
<dbReference type="NCBIfam" id="TIGR02046">
    <property type="entry name" value="sdhC_b558_fam"/>
    <property type="match status" value="1"/>
</dbReference>
<dbReference type="Proteomes" id="UP001200537">
    <property type="component" value="Unassembled WGS sequence"/>
</dbReference>